<feature type="transmembrane region" description="Helical" evidence="1">
    <location>
        <begin position="14"/>
        <end position="37"/>
    </location>
</feature>
<protein>
    <submittedName>
        <fullName evidence="2">Uncharacterized protein</fullName>
    </submittedName>
</protein>
<dbReference type="AlphaFoldDB" id="A0AAW1H2W6"/>
<gene>
    <name evidence="2" type="ORF">RND81_13G057900</name>
</gene>
<keyword evidence="3" id="KW-1185">Reference proteome</keyword>
<name>A0AAW1H2W6_SAPOF</name>
<sequence>MFSPLFFRNHKRQLLGYLMIGLCLCLKEFFVLSFTFLDNILIFITYMPYWVPSEKGTKYTPAFKIKCSINLIRSTFHKSSVVRTLELTEKELLHEFAMRLWSFEEKVNTREHLLCL</sequence>
<dbReference type="Proteomes" id="UP001443914">
    <property type="component" value="Unassembled WGS sequence"/>
</dbReference>
<accession>A0AAW1H2W6</accession>
<keyword evidence="1" id="KW-1133">Transmembrane helix</keyword>
<evidence type="ECO:0000313" key="3">
    <source>
        <dbReference type="Proteomes" id="UP001443914"/>
    </source>
</evidence>
<keyword evidence="1" id="KW-0472">Membrane</keyword>
<evidence type="ECO:0000256" key="1">
    <source>
        <dbReference type="SAM" id="Phobius"/>
    </source>
</evidence>
<reference evidence="2" key="1">
    <citation type="submission" date="2024-03" db="EMBL/GenBank/DDBJ databases">
        <title>WGS assembly of Saponaria officinalis var. Norfolk2.</title>
        <authorList>
            <person name="Jenkins J."/>
            <person name="Shu S."/>
            <person name="Grimwood J."/>
            <person name="Barry K."/>
            <person name="Goodstein D."/>
            <person name="Schmutz J."/>
            <person name="Leebens-Mack J."/>
            <person name="Osbourn A."/>
        </authorList>
    </citation>
    <scope>NUCLEOTIDE SEQUENCE [LARGE SCALE GENOMIC DNA]</scope>
    <source>
        <strain evidence="2">JIC</strain>
    </source>
</reference>
<keyword evidence="1" id="KW-0812">Transmembrane</keyword>
<evidence type="ECO:0000313" key="2">
    <source>
        <dbReference type="EMBL" id="KAK9668403.1"/>
    </source>
</evidence>
<comment type="caution">
    <text evidence="2">The sequence shown here is derived from an EMBL/GenBank/DDBJ whole genome shotgun (WGS) entry which is preliminary data.</text>
</comment>
<dbReference type="EMBL" id="JBDFQZ010000013">
    <property type="protein sequence ID" value="KAK9668403.1"/>
    <property type="molecule type" value="Genomic_DNA"/>
</dbReference>
<proteinExistence type="predicted"/>
<organism evidence="2 3">
    <name type="scientific">Saponaria officinalis</name>
    <name type="common">Common soapwort</name>
    <name type="synonym">Lychnis saponaria</name>
    <dbReference type="NCBI Taxonomy" id="3572"/>
    <lineage>
        <taxon>Eukaryota</taxon>
        <taxon>Viridiplantae</taxon>
        <taxon>Streptophyta</taxon>
        <taxon>Embryophyta</taxon>
        <taxon>Tracheophyta</taxon>
        <taxon>Spermatophyta</taxon>
        <taxon>Magnoliopsida</taxon>
        <taxon>eudicotyledons</taxon>
        <taxon>Gunneridae</taxon>
        <taxon>Pentapetalae</taxon>
        <taxon>Caryophyllales</taxon>
        <taxon>Caryophyllaceae</taxon>
        <taxon>Caryophylleae</taxon>
        <taxon>Saponaria</taxon>
    </lineage>
</organism>